<evidence type="ECO:0000313" key="10">
    <source>
        <dbReference type="Proteomes" id="UP001388673"/>
    </source>
</evidence>
<reference evidence="9 10" key="1">
    <citation type="journal article" date="2024" name="bioRxiv">
        <title>Comparative genomics of Cryptococcus and Kwoniella reveals pathogenesis evolution and contrasting karyotype dynamics via intercentromeric recombination or chromosome fusion.</title>
        <authorList>
            <person name="Coelho M.A."/>
            <person name="David-Palma M."/>
            <person name="Shea T."/>
            <person name="Bowers K."/>
            <person name="McGinley-Smith S."/>
            <person name="Mohammad A.W."/>
            <person name="Gnirke A."/>
            <person name="Yurkov A.M."/>
            <person name="Nowrousian M."/>
            <person name="Sun S."/>
            <person name="Cuomo C.A."/>
            <person name="Heitman J."/>
        </authorList>
    </citation>
    <scope>NUCLEOTIDE SEQUENCE [LARGE SCALE GENOMIC DNA]</scope>
    <source>
        <strain evidence="9 10">CBS 13917</strain>
    </source>
</reference>
<comment type="caution">
    <text evidence="9">The sequence shown here is derived from an EMBL/GenBank/DDBJ whole genome shotgun (WGS) entry which is preliminary data.</text>
</comment>
<dbReference type="Proteomes" id="UP001388673">
    <property type="component" value="Unassembled WGS sequence"/>
</dbReference>
<dbReference type="GeneID" id="92184242"/>
<dbReference type="InterPro" id="IPR003710">
    <property type="entry name" value="ApbA"/>
</dbReference>
<comment type="similarity">
    <text evidence="1">Belongs to the ketopantoate reductase family.</text>
</comment>
<dbReference type="GO" id="GO:0005739">
    <property type="term" value="C:mitochondrion"/>
    <property type="evidence" value="ECO:0007669"/>
    <property type="project" value="TreeGrafter"/>
</dbReference>
<dbReference type="InterPro" id="IPR036291">
    <property type="entry name" value="NAD(P)-bd_dom_sf"/>
</dbReference>
<gene>
    <name evidence="9" type="ORF">IAR55_006984</name>
</gene>
<evidence type="ECO:0000256" key="3">
    <source>
        <dbReference type="ARBA" id="ARBA00022857"/>
    </source>
</evidence>
<proteinExistence type="inferred from homology"/>
<dbReference type="EMBL" id="JBCAWK010000015">
    <property type="protein sequence ID" value="KAK8843329.1"/>
    <property type="molecule type" value="Genomic_DNA"/>
</dbReference>
<evidence type="ECO:0000256" key="1">
    <source>
        <dbReference type="ARBA" id="ARBA00007870"/>
    </source>
</evidence>
<evidence type="ECO:0000256" key="5">
    <source>
        <dbReference type="ARBA" id="ARBA00032024"/>
    </source>
</evidence>
<evidence type="ECO:0000259" key="7">
    <source>
        <dbReference type="Pfam" id="PF02558"/>
    </source>
</evidence>
<accession>A0AAW0YT50</accession>
<dbReference type="InterPro" id="IPR013752">
    <property type="entry name" value="KPA_reductase"/>
</dbReference>
<dbReference type="GO" id="GO:0050661">
    <property type="term" value="F:NADP binding"/>
    <property type="evidence" value="ECO:0007669"/>
    <property type="project" value="TreeGrafter"/>
</dbReference>
<evidence type="ECO:0000256" key="4">
    <source>
        <dbReference type="ARBA" id="ARBA00023002"/>
    </source>
</evidence>
<dbReference type="SUPFAM" id="SSF51735">
    <property type="entry name" value="NAD(P)-binding Rossmann-fold domains"/>
    <property type="match status" value="1"/>
</dbReference>
<feature type="region of interest" description="Disordered" evidence="6">
    <location>
        <begin position="61"/>
        <end position="81"/>
    </location>
</feature>
<dbReference type="GO" id="GO:0015940">
    <property type="term" value="P:pantothenate biosynthetic process"/>
    <property type="evidence" value="ECO:0007669"/>
    <property type="project" value="InterPro"/>
</dbReference>
<feature type="compositionally biased region" description="Polar residues" evidence="6">
    <location>
        <begin position="61"/>
        <end position="70"/>
    </location>
</feature>
<feature type="domain" description="Ketopantoate reductase C-terminal" evidence="8">
    <location>
        <begin position="242"/>
        <end position="382"/>
    </location>
</feature>
<protein>
    <recommendedName>
        <fullName evidence="2">2-dehydropantoate 2-reductase</fullName>
        <ecNumber evidence="2">1.1.1.169</ecNumber>
    </recommendedName>
    <alternativeName>
        <fullName evidence="5">Ketopantoate reductase</fullName>
    </alternativeName>
</protein>
<organism evidence="9 10">
    <name type="scientific">Kwoniella newhampshirensis</name>
    <dbReference type="NCBI Taxonomy" id="1651941"/>
    <lineage>
        <taxon>Eukaryota</taxon>
        <taxon>Fungi</taxon>
        <taxon>Dikarya</taxon>
        <taxon>Basidiomycota</taxon>
        <taxon>Agaricomycotina</taxon>
        <taxon>Tremellomycetes</taxon>
        <taxon>Tremellales</taxon>
        <taxon>Cryptococcaceae</taxon>
        <taxon>Kwoniella</taxon>
    </lineage>
</organism>
<dbReference type="KEGG" id="kne:92184242"/>
<dbReference type="InterPro" id="IPR013328">
    <property type="entry name" value="6PGD_dom2"/>
</dbReference>
<dbReference type="PANTHER" id="PTHR43765">
    <property type="entry name" value="2-DEHYDROPANTOATE 2-REDUCTASE-RELATED"/>
    <property type="match status" value="1"/>
</dbReference>
<feature type="region of interest" description="Disordered" evidence="6">
    <location>
        <begin position="145"/>
        <end position="168"/>
    </location>
</feature>
<dbReference type="GO" id="GO:0008677">
    <property type="term" value="F:2-dehydropantoate 2-reductase activity"/>
    <property type="evidence" value="ECO:0007669"/>
    <property type="project" value="UniProtKB-EC"/>
</dbReference>
<keyword evidence="4" id="KW-0560">Oxidoreductase</keyword>
<dbReference type="InterPro" id="IPR013332">
    <property type="entry name" value="KPR_N"/>
</dbReference>
<dbReference type="InterPro" id="IPR008927">
    <property type="entry name" value="6-PGluconate_DH-like_C_sf"/>
</dbReference>
<dbReference type="Gene3D" id="3.40.50.720">
    <property type="entry name" value="NAD(P)-binding Rossmann-like Domain"/>
    <property type="match status" value="1"/>
</dbReference>
<keyword evidence="3" id="KW-0521">NADP</keyword>
<dbReference type="EC" id="1.1.1.169" evidence="2"/>
<dbReference type="SUPFAM" id="SSF48179">
    <property type="entry name" value="6-phosphogluconate dehydrogenase C-terminal domain-like"/>
    <property type="match status" value="1"/>
</dbReference>
<evidence type="ECO:0000313" key="9">
    <source>
        <dbReference type="EMBL" id="KAK8843329.1"/>
    </source>
</evidence>
<sequence>MPEDRMMTRIHVLGVGSIGTLISHHLRINSPSLPLTLLVRQPSAFPPTLAVTRDGITSTSTDFTCETPTASSSSSSSSSDNTISSLIVCLKTPSTLEAIRPLSSRLGPSSVITLLQNGMGVYDELCTNLWPEKATRPYFILGTTPHGVTPSGEGKGQIRHNTPRGEGHVKWGVCPDPRDKMDFEKDWLWTSPSQMTAYTSRSLPLPPLPERRDDLVPLRDTLSALLSITDLSPSLHTCKELHHAMYLKLVVNSVINPLTAILGRGKLTNGTLASVAPFGPNLVDRVTKELSAVLLAHINATYDATDDEKTDVLEMFRYENLRKVLTEVIHSSNLNTSSMAVDVRERRGTEVDYINGYIVKLGREVGVETPCNSMLVDMVKFITAADRT</sequence>
<evidence type="ECO:0000259" key="8">
    <source>
        <dbReference type="Pfam" id="PF08546"/>
    </source>
</evidence>
<dbReference type="NCBIfam" id="TIGR00745">
    <property type="entry name" value="apbA_panE"/>
    <property type="match status" value="1"/>
</dbReference>
<keyword evidence="10" id="KW-1185">Reference proteome</keyword>
<dbReference type="AlphaFoldDB" id="A0AAW0YT50"/>
<dbReference type="Pfam" id="PF08546">
    <property type="entry name" value="ApbA_C"/>
    <property type="match status" value="1"/>
</dbReference>
<dbReference type="Gene3D" id="1.10.1040.10">
    <property type="entry name" value="N-(1-d-carboxylethyl)-l-norvaline Dehydrogenase, domain 2"/>
    <property type="match status" value="1"/>
</dbReference>
<dbReference type="RefSeq" id="XP_066799277.1">
    <property type="nucleotide sequence ID" value="XM_066950062.1"/>
</dbReference>
<dbReference type="InterPro" id="IPR050838">
    <property type="entry name" value="Ketopantoate_reductase"/>
</dbReference>
<dbReference type="PANTHER" id="PTHR43765:SF2">
    <property type="entry name" value="2-DEHYDROPANTOATE 2-REDUCTASE"/>
    <property type="match status" value="1"/>
</dbReference>
<evidence type="ECO:0000256" key="2">
    <source>
        <dbReference type="ARBA" id="ARBA00013014"/>
    </source>
</evidence>
<name>A0AAW0YT50_9TREE</name>
<dbReference type="Pfam" id="PF02558">
    <property type="entry name" value="ApbA"/>
    <property type="match status" value="1"/>
</dbReference>
<evidence type="ECO:0000256" key="6">
    <source>
        <dbReference type="SAM" id="MobiDB-lite"/>
    </source>
</evidence>
<feature type="domain" description="Ketopantoate reductase N-terminal" evidence="7">
    <location>
        <begin position="10"/>
        <end position="169"/>
    </location>
</feature>